<name>A0ABT7VU70_9GAMM</name>
<evidence type="ECO:0000313" key="1">
    <source>
        <dbReference type="EMBL" id="MDM8563093.1"/>
    </source>
</evidence>
<proteinExistence type="predicted"/>
<evidence type="ECO:0008006" key="3">
    <source>
        <dbReference type="Google" id="ProtNLM"/>
    </source>
</evidence>
<accession>A0ABT7VU70</accession>
<gene>
    <name evidence="1" type="ORF">QUF54_07050</name>
</gene>
<sequence length="349" mass="40433">MNNSMEDDLKIVSPYLHADLVYPQALSHLQTLAKILPSFSYYYAGFECRLGANSSPAVDLFVFLPQHILNIPAPFLAHPVWQTFQGFQREWVTPTSFLSKQLKDIGLEFDLDGPPSQIPIPILFFEFNRKMDHNEIFALVEIILKQFNRPFSKKMAFNLQRCIHELPEGARIIYLGIMFSRPTEAVRIIIEDIQPEQILEYLPQIGWFDPTDRLKTIMPTLSNLVDSIGFVGFDVSDIIHTRIGFECFFIKPPQSEPRWPLFFDYLVEKGLCSTAKRDAMMMWPGLFQKDTDPALWPTHLNWGDAFLGDKAVSVFFRRISHIKIVYQPDKPLEAKGYLTFGHRWLERSI</sequence>
<evidence type="ECO:0000313" key="2">
    <source>
        <dbReference type="Proteomes" id="UP001171945"/>
    </source>
</evidence>
<keyword evidence="2" id="KW-1185">Reference proteome</keyword>
<organism evidence="1 2">
    <name type="scientific">Candidatus Marithioploca araucensis</name>
    <dbReference type="NCBI Taxonomy" id="70273"/>
    <lineage>
        <taxon>Bacteria</taxon>
        <taxon>Pseudomonadati</taxon>
        <taxon>Pseudomonadota</taxon>
        <taxon>Gammaproteobacteria</taxon>
        <taxon>Thiotrichales</taxon>
        <taxon>Thiotrichaceae</taxon>
        <taxon>Candidatus Marithioploca</taxon>
    </lineage>
</organism>
<comment type="caution">
    <text evidence="1">The sequence shown here is derived from an EMBL/GenBank/DDBJ whole genome shotgun (WGS) entry which is preliminary data.</text>
</comment>
<dbReference type="Proteomes" id="UP001171945">
    <property type="component" value="Unassembled WGS sequence"/>
</dbReference>
<reference evidence="1" key="1">
    <citation type="submission" date="2023-06" db="EMBL/GenBank/DDBJ databases">
        <title>Uncultivated large filamentous bacteria from sulfidic sediments reveal new species and different genomic features in energy metabolism and defense.</title>
        <authorList>
            <person name="Fonseca A."/>
        </authorList>
    </citation>
    <scope>NUCLEOTIDE SEQUENCE</scope>
    <source>
        <strain evidence="1">HSG4</strain>
    </source>
</reference>
<dbReference type="EMBL" id="JAUCGM010000446">
    <property type="protein sequence ID" value="MDM8563093.1"/>
    <property type="molecule type" value="Genomic_DNA"/>
</dbReference>
<protein>
    <recommendedName>
        <fullName evidence="3">Nucleotidyltransferase family protein</fullName>
    </recommendedName>
</protein>